<keyword evidence="2" id="KW-1185">Reference proteome</keyword>
<gene>
    <name evidence="1" type="ORF">AB4Y32_01775</name>
</gene>
<sequence>MSYNALHLPLDIGTWQCMLVLAKEYYRHGSGYWDAFADWDTRREREREIEDDKRTFNRYFRSNCDFRRTIAPDIDAIRSFLSNQLNFVHWDLPTDNAGIERALKQAVRDGMLVPVINRDWRSLPMTFRPTPAPLRWPQQSGGGGFGSGSGTTWAAFRNAGPGPLVWDGEPVLRGPYDPSTVEAQLKAARAALSAASGNDDGGDDGGSLLGLAGAVLGGGSDAADDDDAAPDMVESLTDGSDACDDTSTPLSDAQPFEYSVDQLSGDTTELAGIAFDGVPNTWVESAPEKKKQWRMYGSDGTPAVDIDFDGHHGQPNPHAHNWDDQGRDHGWPVSILP</sequence>
<proteinExistence type="predicted"/>
<protein>
    <submittedName>
        <fullName evidence="1">Uncharacterized protein</fullName>
    </submittedName>
</protein>
<accession>A0ACC6TSZ8</accession>
<organism evidence="1 2">
    <name type="scientific">Paraburkholderia phymatum</name>
    <dbReference type="NCBI Taxonomy" id="148447"/>
    <lineage>
        <taxon>Bacteria</taxon>
        <taxon>Pseudomonadati</taxon>
        <taxon>Pseudomonadota</taxon>
        <taxon>Betaproteobacteria</taxon>
        <taxon>Burkholderiales</taxon>
        <taxon>Burkholderiaceae</taxon>
        <taxon>Paraburkholderia</taxon>
    </lineage>
</organism>
<name>A0ACC6TSZ8_9BURK</name>
<dbReference type="EMBL" id="JBFRCH010000001">
    <property type="protein sequence ID" value="MEX3930541.1"/>
    <property type="molecule type" value="Genomic_DNA"/>
</dbReference>
<evidence type="ECO:0000313" key="1">
    <source>
        <dbReference type="EMBL" id="MEX3930541.1"/>
    </source>
</evidence>
<reference evidence="1" key="1">
    <citation type="submission" date="2024-07" db="EMBL/GenBank/DDBJ databases">
        <title>A survey of Mimosa microsymbionts across Brazilian biomes reveals a high diversity of Paraburkholderia nodulating endemic species, but also that Cupriavidus is common as a symbiont of widespread species.</title>
        <authorList>
            <person name="Rouws L."/>
            <person name="Barauna A."/>
            <person name="Beukes C."/>
            <person name="Rouws J.R.C."/>
            <person name="De Faria S.M."/>
            <person name="Gross E."/>
            <person name="Bueno Dos Reis Junior F."/>
            <person name="Simon M.F."/>
            <person name="Maluk M."/>
            <person name="Odee D.W."/>
            <person name="Kenicer G."/>
            <person name="Young J.P.W."/>
            <person name="Reis V.M."/>
            <person name="Zilli J."/>
            <person name="James E.K."/>
        </authorList>
    </citation>
    <scope>NUCLEOTIDE SEQUENCE</scope>
    <source>
        <strain evidence="1">EG181B</strain>
    </source>
</reference>
<comment type="caution">
    <text evidence="1">The sequence shown here is derived from an EMBL/GenBank/DDBJ whole genome shotgun (WGS) entry which is preliminary data.</text>
</comment>
<dbReference type="Proteomes" id="UP001558850">
    <property type="component" value="Unassembled WGS sequence"/>
</dbReference>
<evidence type="ECO:0000313" key="2">
    <source>
        <dbReference type="Proteomes" id="UP001558850"/>
    </source>
</evidence>